<dbReference type="Gene3D" id="1.20.58.410">
    <property type="entry name" value="Release factor"/>
    <property type="match status" value="1"/>
</dbReference>
<evidence type="ECO:0000313" key="9">
    <source>
        <dbReference type="Proteomes" id="UP000249828"/>
    </source>
</evidence>
<dbReference type="Pfam" id="PF03462">
    <property type="entry name" value="PCRF"/>
    <property type="match status" value="1"/>
</dbReference>
<comment type="caution">
    <text evidence="8">The sequence shown here is derived from an EMBL/GenBank/DDBJ whole genome shotgun (WGS) entry which is preliminary data.</text>
</comment>
<dbReference type="Pfam" id="PF00472">
    <property type="entry name" value="RF-1"/>
    <property type="match status" value="1"/>
</dbReference>
<accession>A0A2W3ZGR5</accession>
<organism evidence="8 9">
    <name type="scientific">Enterococcus plantarum</name>
    <dbReference type="NCBI Taxonomy" id="1077675"/>
    <lineage>
        <taxon>Bacteria</taxon>
        <taxon>Bacillati</taxon>
        <taxon>Bacillota</taxon>
        <taxon>Bacilli</taxon>
        <taxon>Lactobacillales</taxon>
        <taxon>Enterococcaceae</taxon>
        <taxon>Enterococcus</taxon>
    </lineage>
</organism>
<dbReference type="PROSITE" id="PS00745">
    <property type="entry name" value="RF_PROK_I"/>
    <property type="match status" value="1"/>
</dbReference>
<dbReference type="NCBIfam" id="TIGR00020">
    <property type="entry name" value="prfB"/>
    <property type="match status" value="1"/>
</dbReference>
<dbReference type="FunFam" id="3.30.160.20:FF:000010">
    <property type="entry name" value="Peptide chain release factor 2"/>
    <property type="match status" value="1"/>
</dbReference>
<dbReference type="PANTHER" id="PTHR43116">
    <property type="entry name" value="PEPTIDE CHAIN RELEASE FACTOR 2"/>
    <property type="match status" value="1"/>
</dbReference>
<dbReference type="HAMAP" id="MF_00094">
    <property type="entry name" value="Rel_fac_2"/>
    <property type="match status" value="1"/>
</dbReference>
<dbReference type="EMBL" id="PIEU01000042">
    <property type="protein sequence ID" value="PZL75717.1"/>
    <property type="molecule type" value="Genomic_DNA"/>
</dbReference>
<dbReference type="Gene3D" id="3.30.70.1660">
    <property type="match status" value="1"/>
</dbReference>
<proteinExistence type="inferred from homology"/>
<evidence type="ECO:0000256" key="6">
    <source>
        <dbReference type="HAMAP-Rule" id="MF_00094"/>
    </source>
</evidence>
<dbReference type="GO" id="GO:0016149">
    <property type="term" value="F:translation release factor activity, codon specific"/>
    <property type="evidence" value="ECO:0007669"/>
    <property type="project" value="UniProtKB-UniRule"/>
</dbReference>
<evidence type="ECO:0000256" key="5">
    <source>
        <dbReference type="ARBA" id="ARBA00022917"/>
    </source>
</evidence>
<dbReference type="PANTHER" id="PTHR43116:SF3">
    <property type="entry name" value="CLASS I PEPTIDE CHAIN RELEASE FACTOR"/>
    <property type="match status" value="1"/>
</dbReference>
<comment type="function">
    <text evidence="1 6">Peptide chain release factor 2 directs the termination of translation in response to the peptide chain termination codons UGA and UAA.</text>
</comment>
<evidence type="ECO:0000256" key="4">
    <source>
        <dbReference type="ARBA" id="ARBA00022481"/>
    </source>
</evidence>
<dbReference type="RefSeq" id="WP_111247351.1">
    <property type="nucleotide sequence ID" value="NZ_JAFLVY010000001.1"/>
</dbReference>
<feature type="modified residue" description="N5-methylglutamine" evidence="6">
    <location>
        <position position="251"/>
    </location>
</feature>
<dbReference type="SUPFAM" id="SSF75620">
    <property type="entry name" value="Release factor"/>
    <property type="match status" value="1"/>
</dbReference>
<feature type="domain" description="Prokaryotic-type class I peptide chain release factors" evidence="7">
    <location>
        <begin position="244"/>
        <end position="260"/>
    </location>
</feature>
<name>A0A2W3ZGR5_9ENTE</name>
<dbReference type="InterPro" id="IPR000352">
    <property type="entry name" value="Pep_chain_release_fac_I"/>
</dbReference>
<dbReference type="STRING" id="1077675.BCR22_08465"/>
<dbReference type="InterPro" id="IPR004374">
    <property type="entry name" value="PrfB"/>
</dbReference>
<evidence type="ECO:0000256" key="3">
    <source>
        <dbReference type="ARBA" id="ARBA00019192"/>
    </source>
</evidence>
<evidence type="ECO:0000256" key="1">
    <source>
        <dbReference type="ARBA" id="ARBA00002613"/>
    </source>
</evidence>
<dbReference type="AlphaFoldDB" id="A0A2W3ZGR5"/>
<comment type="PTM">
    <text evidence="6">Methylated by PrmC. Methylation increases the termination efficiency of RF2.</text>
</comment>
<dbReference type="OrthoDB" id="9806673at2"/>
<protein>
    <recommendedName>
        <fullName evidence="3 6">Peptide chain release factor 2</fullName>
        <shortName evidence="6">RF-2</shortName>
    </recommendedName>
</protein>
<dbReference type="Gene3D" id="3.30.160.20">
    <property type="match status" value="1"/>
</dbReference>
<evidence type="ECO:0000313" key="8">
    <source>
        <dbReference type="EMBL" id="PZL75717.1"/>
    </source>
</evidence>
<gene>
    <name evidence="6" type="primary">prfB</name>
    <name evidence="8" type="ORF">CI088_04555</name>
</gene>
<comment type="similarity">
    <text evidence="2 6">Belongs to the prokaryotic/mitochondrial release factor family.</text>
</comment>
<evidence type="ECO:0000256" key="2">
    <source>
        <dbReference type="ARBA" id="ARBA00010835"/>
    </source>
</evidence>
<keyword evidence="4 6" id="KW-0488">Methylation</keyword>
<keyword evidence="9" id="KW-1185">Reference proteome</keyword>
<reference evidence="8 9" key="1">
    <citation type="submission" date="2017-11" db="EMBL/GenBank/DDBJ databases">
        <title>Draft genome sequence of Enterococcus plantarum TRW2 strain isolated from lettuce.</title>
        <authorList>
            <person name="Kim E.B."/>
            <person name="Marco M.L."/>
            <person name="Williams T.R."/>
            <person name="You I.H."/>
        </authorList>
    </citation>
    <scope>NUCLEOTIDE SEQUENCE [LARGE SCALE GENOMIC DNA]</scope>
    <source>
        <strain evidence="8 9">TRW2</strain>
    </source>
</reference>
<dbReference type="InterPro" id="IPR005139">
    <property type="entry name" value="PCRF"/>
</dbReference>
<dbReference type="InterPro" id="IPR045853">
    <property type="entry name" value="Pep_chain_release_fac_I_sf"/>
</dbReference>
<sequence length="366" mass="41841">MENAEIRTILDEMNQSITSFRGSLDLDQLEEDIAEAENRMAEPGFWDNSETAQQLINETNSYKEKYQQFHQFADELEELEIMSEMQQEEYDADTQVELEERLLTLKEKLSIYELSLLLNEPYDKNNVIMELHPGAGGTESQDWGSMLLRMYTRWAESHGFQVETLDYQSGDEAGIKSVTLLIKGYNAYGYLKSEKGVHRLVRISPFDSAKRRHTSFCSVDIMPELDENVEIDINTDDLKVDTYRASGAGGQHINKTESAVRITHIPTGTVVASQAQRSQLKNREQAMGMLKAKLYQLEMDKKAQEAASLRGEQLEIGWGSQIRSYVFHPYSMVKDHRTNYETGNVQAVMDGDLDGFIDAYLKQKLN</sequence>
<keyword evidence="5 6" id="KW-0648">Protein biosynthesis</keyword>
<evidence type="ECO:0000259" key="7">
    <source>
        <dbReference type="PROSITE" id="PS00745"/>
    </source>
</evidence>
<comment type="subcellular location">
    <subcellularLocation>
        <location evidence="6">Cytoplasm</location>
    </subcellularLocation>
</comment>
<dbReference type="SMART" id="SM00937">
    <property type="entry name" value="PCRF"/>
    <property type="match status" value="1"/>
</dbReference>
<dbReference type="GO" id="GO:0005737">
    <property type="term" value="C:cytoplasm"/>
    <property type="evidence" value="ECO:0007669"/>
    <property type="project" value="UniProtKB-SubCell"/>
</dbReference>
<keyword evidence="6" id="KW-0963">Cytoplasm</keyword>
<dbReference type="Proteomes" id="UP000249828">
    <property type="component" value="Unassembled WGS sequence"/>
</dbReference>